<dbReference type="EMBL" id="JARJCW010000055">
    <property type="protein sequence ID" value="KAJ7202353.1"/>
    <property type="molecule type" value="Genomic_DNA"/>
</dbReference>
<keyword evidence="2" id="KW-1185">Reference proteome</keyword>
<reference evidence="1" key="1">
    <citation type="submission" date="2023-03" db="EMBL/GenBank/DDBJ databases">
        <title>Massive genome expansion in bonnet fungi (Mycena s.s.) driven by repeated elements and novel gene families across ecological guilds.</title>
        <authorList>
            <consortium name="Lawrence Berkeley National Laboratory"/>
            <person name="Harder C.B."/>
            <person name="Miyauchi S."/>
            <person name="Viragh M."/>
            <person name="Kuo A."/>
            <person name="Thoen E."/>
            <person name="Andreopoulos B."/>
            <person name="Lu D."/>
            <person name="Skrede I."/>
            <person name="Drula E."/>
            <person name="Henrissat B."/>
            <person name="Morin E."/>
            <person name="Kohler A."/>
            <person name="Barry K."/>
            <person name="LaButti K."/>
            <person name="Morin E."/>
            <person name="Salamov A."/>
            <person name="Lipzen A."/>
            <person name="Mereny Z."/>
            <person name="Hegedus B."/>
            <person name="Baldrian P."/>
            <person name="Stursova M."/>
            <person name="Weitz H."/>
            <person name="Taylor A."/>
            <person name="Grigoriev I.V."/>
            <person name="Nagy L.G."/>
            <person name="Martin F."/>
            <person name="Kauserud H."/>
        </authorList>
    </citation>
    <scope>NUCLEOTIDE SEQUENCE</scope>
    <source>
        <strain evidence="1">9144</strain>
    </source>
</reference>
<sequence>MPIRHPSASTSFRYSTTCRTPARLGYRSFSSATWSPRPTAERERVCVRVCLPGPAWLDIGRTHIRVRCESSAISCVIAFEGSMCASSFIGCIAGIDMARRHLIHPSVFHRSLSLPSDRIYILSECHRAKNTREGDVNLGTTRIIPPAPAVILFVPPPSAHAKTRREAKSWRDISRGAPRGLSSLLFVGPHAPAYHGFWVLGSLGRVRPDQLASRSFILHPARFTPRAPQQGLHVFLALSGFWAAVVYTFIIRNEVDASSRNAAIAMAVDYLVLPSCKRVQRSWLAFRLRAASIASSPPPRYRVHGTRGGRTSPRVAAVVQHADHGRESPGYPGAPSARRWLAPPCLARRPLTPPCLAPLPAASPATCHPFEPEPEFCQCRLAGFEPKSHYARVSVVLGSNPACTVTGLASSAVRVSYLNQRTNNKPAANRRLPPACRVRTAADGATPQLPVGVLGVDGVFEIAYDAAAPSSCIQLEPCGPPAGGDARGVPFAVVSMAAPAYSVSANRKRHRRFDEPTPLRAGSRAIRERGDSLRTTYVRVVASGRGGHVVRVWRGLARGHARGVSAARAGIVRARTSATSPTANR</sequence>
<evidence type="ECO:0000313" key="2">
    <source>
        <dbReference type="Proteomes" id="UP001219525"/>
    </source>
</evidence>
<proteinExistence type="predicted"/>
<comment type="caution">
    <text evidence="1">The sequence shown here is derived from an EMBL/GenBank/DDBJ whole genome shotgun (WGS) entry which is preliminary data.</text>
</comment>
<name>A0AAD6V3Z4_9AGAR</name>
<organism evidence="1 2">
    <name type="scientific">Mycena pura</name>
    <dbReference type="NCBI Taxonomy" id="153505"/>
    <lineage>
        <taxon>Eukaryota</taxon>
        <taxon>Fungi</taxon>
        <taxon>Dikarya</taxon>
        <taxon>Basidiomycota</taxon>
        <taxon>Agaricomycotina</taxon>
        <taxon>Agaricomycetes</taxon>
        <taxon>Agaricomycetidae</taxon>
        <taxon>Agaricales</taxon>
        <taxon>Marasmiineae</taxon>
        <taxon>Mycenaceae</taxon>
        <taxon>Mycena</taxon>
    </lineage>
</organism>
<dbReference type="Proteomes" id="UP001219525">
    <property type="component" value="Unassembled WGS sequence"/>
</dbReference>
<accession>A0AAD6V3Z4</accession>
<protein>
    <submittedName>
        <fullName evidence="1">Uncharacterized protein</fullName>
    </submittedName>
</protein>
<gene>
    <name evidence="1" type="ORF">GGX14DRAFT_699209</name>
</gene>
<dbReference type="AlphaFoldDB" id="A0AAD6V3Z4"/>
<evidence type="ECO:0000313" key="1">
    <source>
        <dbReference type="EMBL" id="KAJ7202353.1"/>
    </source>
</evidence>